<keyword evidence="1" id="KW-0472">Membrane</keyword>
<dbReference type="Pfam" id="PF03865">
    <property type="entry name" value="ShlB"/>
    <property type="match status" value="1"/>
</dbReference>
<protein>
    <submittedName>
        <fullName evidence="8">Hemolysin activation/secretion protein</fullName>
    </submittedName>
</protein>
<dbReference type="InterPro" id="IPR051544">
    <property type="entry name" value="TPS_OM_transporter"/>
</dbReference>
<dbReference type="Proteomes" id="UP000560000">
    <property type="component" value="Unassembled WGS sequence"/>
</dbReference>
<feature type="chain" id="PRO_5035986520" evidence="4">
    <location>
        <begin position="20"/>
        <end position="557"/>
    </location>
</feature>
<comment type="caution">
    <text evidence="7">The sequence shown here is derived from an EMBL/GenBank/DDBJ whole genome shotgun (WGS) entry which is preliminary data.</text>
</comment>
<keyword evidence="1" id="KW-1134">Transmembrane beta strand</keyword>
<dbReference type="STRING" id="1543381.LF63_0107820"/>
<evidence type="ECO:0000259" key="5">
    <source>
        <dbReference type="Pfam" id="PF03865"/>
    </source>
</evidence>
<reference evidence="8 10" key="2">
    <citation type="submission" date="2020-08" db="EMBL/GenBank/DDBJ databases">
        <title>Genomic Encyclopedia of Type Strains, Phase IV (KMG-IV): sequencing the most valuable type-strain genomes for metagenomic binning, comparative biology and taxonomic classification.</title>
        <authorList>
            <person name="Goeker M."/>
        </authorList>
    </citation>
    <scope>NUCLEOTIDE SEQUENCE [LARGE SCALE GENOMIC DNA]</scope>
    <source>
        <strain evidence="8 10">DSM 107085</strain>
    </source>
</reference>
<evidence type="ECO:0000256" key="1">
    <source>
        <dbReference type="ARBA" id="ARBA00022452"/>
    </source>
</evidence>
<evidence type="ECO:0000313" key="10">
    <source>
        <dbReference type="Proteomes" id="UP000560000"/>
    </source>
</evidence>
<dbReference type="PANTHER" id="PTHR34597">
    <property type="entry name" value="SLR1661 PROTEIN"/>
    <property type="match status" value="1"/>
</dbReference>
<dbReference type="AlphaFoldDB" id="A0A099CWV3"/>
<dbReference type="EMBL" id="JACHET010000001">
    <property type="protein sequence ID" value="MBB6183306.1"/>
    <property type="molecule type" value="Genomic_DNA"/>
</dbReference>
<evidence type="ECO:0000313" key="8">
    <source>
        <dbReference type="EMBL" id="MBB6183306.1"/>
    </source>
</evidence>
<dbReference type="OrthoDB" id="5753546at2"/>
<evidence type="ECO:0000313" key="7">
    <source>
        <dbReference type="EMBL" id="KGI78229.1"/>
    </source>
</evidence>
<evidence type="ECO:0000313" key="9">
    <source>
        <dbReference type="Proteomes" id="UP000029708"/>
    </source>
</evidence>
<sequence>MKSASIASLALLVATSAQAQNRPPPSNPLQTLPQVEEPKVAPSVSVHVQSKRNARLEKLLDRRITPKKFGVAGVRSLPFETVAALFRPLRGRSVTVGELLKVAKQCTALYRARGYPLSFCYLPAQDFAHGVVRVQVVEGYVADIQIEGDPGPLEAQVRAIAAHMIGERPLKRSTFERYVQVLGLLPGASVKVDAPPPSTTDGATRLKLRVQRKRYDTSAGIDFNHPGVQGVLSGTLYAPTSLADRLKLSMLYPRGRGHPTYYAAQYALPVYSDGLYLQFDGSRYRGTPDLGDALPTELRHRVAQDRIDMSLRYPLHLDHERAWFLDAGIYGTDQSDGYRNVLNGAALRVDTHTRVLQGGFDYRKTTAKRQRSFSMRIARGLDALGASSTVMATIPGTFGNDVDLTFTRVHLSFVQSDDWRHHFGSVLRLSGQYSPDRLPISEKITFGGPRFAHAYDPGIASGDSGWGASAEAHRRIDAARAWLKQLTPYLLTEYARTYAHNTHPDTLVSVALGLRLTDRRHYSVDISVAKPLRDRPVGDGSGRRGTRANLSIAYRFP</sequence>
<gene>
    <name evidence="8" type="ORF">HNQ86_000651</name>
    <name evidence="7" type="ORF">LF63_0107820</name>
</gene>
<dbReference type="Pfam" id="PF08479">
    <property type="entry name" value="POTRA_2"/>
    <property type="match status" value="1"/>
</dbReference>
<evidence type="ECO:0000256" key="2">
    <source>
        <dbReference type="ARBA" id="ARBA00022692"/>
    </source>
</evidence>
<feature type="domain" description="Polypeptide-transport-associated ShlB-type" evidence="6">
    <location>
        <begin position="67"/>
        <end position="139"/>
    </location>
</feature>
<reference evidence="7 9" key="1">
    <citation type="submission" date="2014-09" db="EMBL/GenBank/DDBJ databases">
        <title>Xanthomonadaceae 3.5X direct submission.</title>
        <authorList>
            <person name="Fang T."/>
            <person name="Wang H."/>
        </authorList>
    </citation>
    <scope>NUCLEOTIDE SEQUENCE [LARGE SCALE GENOMIC DNA]</scope>
    <source>
        <strain evidence="7 9">3.5X</strain>
    </source>
</reference>
<proteinExistence type="predicted"/>
<dbReference type="GO" id="GO:0008320">
    <property type="term" value="F:protein transmembrane transporter activity"/>
    <property type="evidence" value="ECO:0007669"/>
    <property type="project" value="TreeGrafter"/>
</dbReference>
<accession>A0A099CWV3</accession>
<dbReference type="GO" id="GO:0098046">
    <property type="term" value="C:type V protein secretion system complex"/>
    <property type="evidence" value="ECO:0007669"/>
    <property type="project" value="TreeGrafter"/>
</dbReference>
<evidence type="ECO:0000259" key="6">
    <source>
        <dbReference type="Pfam" id="PF08479"/>
    </source>
</evidence>
<evidence type="ECO:0000256" key="3">
    <source>
        <dbReference type="ARBA" id="ARBA00023237"/>
    </source>
</evidence>
<feature type="signal peptide" evidence="4">
    <location>
        <begin position="1"/>
        <end position="19"/>
    </location>
</feature>
<dbReference type="PANTHER" id="PTHR34597:SF3">
    <property type="entry name" value="OUTER MEMBRANE TRANSPORTER CDIB"/>
    <property type="match status" value="1"/>
</dbReference>
<keyword evidence="9" id="KW-1185">Reference proteome</keyword>
<dbReference type="GO" id="GO:0046819">
    <property type="term" value="P:protein secretion by the type V secretion system"/>
    <property type="evidence" value="ECO:0007669"/>
    <property type="project" value="TreeGrafter"/>
</dbReference>
<feature type="domain" description="Haemolysin activator HlyB C-terminal" evidence="5">
    <location>
        <begin position="238"/>
        <end position="516"/>
    </location>
</feature>
<dbReference type="Gene3D" id="3.10.20.310">
    <property type="entry name" value="membrane protein fhac"/>
    <property type="match status" value="1"/>
</dbReference>
<name>A0A099CWV3_9GAMM</name>
<dbReference type="Gene3D" id="2.40.160.50">
    <property type="entry name" value="membrane protein fhac: a member of the omp85/tpsb transporter family"/>
    <property type="match status" value="1"/>
</dbReference>
<dbReference type="HOGENOM" id="CLU_021521_2_0_6"/>
<dbReference type="InterPro" id="IPR013686">
    <property type="entry name" value="Polypept-transport_assoc_ShlB"/>
</dbReference>
<dbReference type="InterPro" id="IPR005565">
    <property type="entry name" value="Hemolysn_activator_HlyB_C"/>
</dbReference>
<organism evidence="7 9">
    <name type="scientific">Oleiagrimonas soli</name>
    <dbReference type="NCBI Taxonomy" id="1543381"/>
    <lineage>
        <taxon>Bacteria</taxon>
        <taxon>Pseudomonadati</taxon>
        <taxon>Pseudomonadota</taxon>
        <taxon>Gammaproteobacteria</taxon>
        <taxon>Lysobacterales</taxon>
        <taxon>Rhodanobacteraceae</taxon>
        <taxon>Oleiagrimonas</taxon>
    </lineage>
</organism>
<evidence type="ECO:0000256" key="4">
    <source>
        <dbReference type="SAM" id="SignalP"/>
    </source>
</evidence>
<keyword evidence="2" id="KW-0812">Transmembrane</keyword>
<dbReference type="RefSeq" id="WP_043100838.1">
    <property type="nucleotide sequence ID" value="NZ_JACHET010000001.1"/>
</dbReference>
<dbReference type="Proteomes" id="UP000029708">
    <property type="component" value="Unassembled WGS sequence"/>
</dbReference>
<keyword evidence="4" id="KW-0732">Signal</keyword>
<keyword evidence="3" id="KW-0998">Cell outer membrane</keyword>
<dbReference type="EMBL" id="JROI01000010">
    <property type="protein sequence ID" value="KGI78229.1"/>
    <property type="molecule type" value="Genomic_DNA"/>
</dbReference>